<sequence>MKILRAFLFFTAFLVSLSAYGQKIKVDGDLDKLTEYSQIKIEYYYEDMSVGKFDNEEEYIEEKVTKYNEDEPGKGDEWKENWYNDRAERYHPKFLELINKYLEKSDVSADHKGEAPVTMKVYTTFTEPGWNVGVMRKSAMIDLRIEFYANNELIAEMEVLKAPGAGAMGYDFDAGLRISEAYAKAGKEVGKYLTKKVW</sequence>
<protein>
    <recommendedName>
        <fullName evidence="4">DUF4468 domain-containing protein</fullName>
    </recommendedName>
</protein>
<gene>
    <name evidence="2" type="ORF">OO013_09880</name>
</gene>
<accession>A0ABT3RSQ3</accession>
<dbReference type="Proteomes" id="UP001209885">
    <property type="component" value="Unassembled WGS sequence"/>
</dbReference>
<feature type="chain" id="PRO_5047255113" description="DUF4468 domain-containing protein" evidence="1">
    <location>
        <begin position="22"/>
        <end position="198"/>
    </location>
</feature>
<evidence type="ECO:0000256" key="1">
    <source>
        <dbReference type="SAM" id="SignalP"/>
    </source>
</evidence>
<proteinExistence type="predicted"/>
<dbReference type="EMBL" id="JAPFQN010000005">
    <property type="protein sequence ID" value="MCX2744175.1"/>
    <property type="molecule type" value="Genomic_DNA"/>
</dbReference>
<name>A0ABT3RSQ3_9BACT</name>
<comment type="caution">
    <text evidence="2">The sequence shown here is derived from an EMBL/GenBank/DDBJ whole genome shotgun (WGS) entry which is preliminary data.</text>
</comment>
<dbReference type="RefSeq" id="WP_266056641.1">
    <property type="nucleotide sequence ID" value="NZ_JAPFQN010000005.1"/>
</dbReference>
<evidence type="ECO:0008006" key="4">
    <source>
        <dbReference type="Google" id="ProtNLM"/>
    </source>
</evidence>
<keyword evidence="3" id="KW-1185">Reference proteome</keyword>
<evidence type="ECO:0000313" key="3">
    <source>
        <dbReference type="Proteomes" id="UP001209885"/>
    </source>
</evidence>
<reference evidence="2 3" key="1">
    <citation type="submission" date="2022-11" db="EMBL/GenBank/DDBJ databases">
        <title>The characterization of three novel Bacteroidetes species and genomic analysis of their roles in tidal elemental geochemical cycles.</title>
        <authorList>
            <person name="Ma K."/>
        </authorList>
    </citation>
    <scope>NUCLEOTIDE SEQUENCE [LARGE SCALE GENOMIC DNA]</scope>
    <source>
        <strain evidence="2 3">M17</strain>
    </source>
</reference>
<organism evidence="2 3">
    <name type="scientific">Mangrovivirga halotolerans</name>
    <dbReference type="NCBI Taxonomy" id="2993936"/>
    <lineage>
        <taxon>Bacteria</taxon>
        <taxon>Pseudomonadati</taxon>
        <taxon>Bacteroidota</taxon>
        <taxon>Cytophagia</taxon>
        <taxon>Cytophagales</taxon>
        <taxon>Mangrovivirgaceae</taxon>
        <taxon>Mangrovivirga</taxon>
    </lineage>
</organism>
<feature type="signal peptide" evidence="1">
    <location>
        <begin position="1"/>
        <end position="21"/>
    </location>
</feature>
<evidence type="ECO:0000313" key="2">
    <source>
        <dbReference type="EMBL" id="MCX2744175.1"/>
    </source>
</evidence>
<keyword evidence="1" id="KW-0732">Signal</keyword>